<organism evidence="6 7">
    <name type="scientific">Gemmobacter lanyuensis</name>
    <dbReference type="NCBI Taxonomy" id="1054497"/>
    <lineage>
        <taxon>Bacteria</taxon>
        <taxon>Pseudomonadati</taxon>
        <taxon>Pseudomonadota</taxon>
        <taxon>Alphaproteobacteria</taxon>
        <taxon>Rhodobacterales</taxon>
        <taxon>Paracoccaceae</taxon>
        <taxon>Gemmobacter</taxon>
    </lineage>
</organism>
<evidence type="ECO:0000313" key="7">
    <source>
        <dbReference type="Proteomes" id="UP000628984"/>
    </source>
</evidence>
<evidence type="ECO:0000256" key="1">
    <source>
        <dbReference type="ARBA" id="ARBA00009437"/>
    </source>
</evidence>
<dbReference type="SUPFAM" id="SSF53850">
    <property type="entry name" value="Periplasmic binding protein-like II"/>
    <property type="match status" value="1"/>
</dbReference>
<dbReference type="GO" id="GO:0003677">
    <property type="term" value="F:DNA binding"/>
    <property type="evidence" value="ECO:0007669"/>
    <property type="project" value="UniProtKB-KW"/>
</dbReference>
<dbReference type="InterPro" id="IPR036388">
    <property type="entry name" value="WH-like_DNA-bd_sf"/>
</dbReference>
<keyword evidence="4" id="KW-0804">Transcription</keyword>
<dbReference type="InterPro" id="IPR000847">
    <property type="entry name" value="LysR_HTH_N"/>
</dbReference>
<dbReference type="GO" id="GO:0003700">
    <property type="term" value="F:DNA-binding transcription factor activity"/>
    <property type="evidence" value="ECO:0007669"/>
    <property type="project" value="InterPro"/>
</dbReference>
<reference evidence="6" key="2">
    <citation type="submission" date="2020-09" db="EMBL/GenBank/DDBJ databases">
        <authorList>
            <person name="Sun Q."/>
            <person name="Kim S."/>
        </authorList>
    </citation>
    <scope>NUCLEOTIDE SEQUENCE</scope>
    <source>
        <strain evidence="6">KCTC 23714</strain>
    </source>
</reference>
<dbReference type="Gene3D" id="1.10.10.10">
    <property type="entry name" value="Winged helix-like DNA-binding domain superfamily/Winged helix DNA-binding domain"/>
    <property type="match status" value="1"/>
</dbReference>
<dbReference type="Pfam" id="PF03466">
    <property type="entry name" value="LysR_substrate"/>
    <property type="match status" value="1"/>
</dbReference>
<dbReference type="SUPFAM" id="SSF46785">
    <property type="entry name" value="Winged helix' DNA-binding domain"/>
    <property type="match status" value="1"/>
</dbReference>
<dbReference type="PANTHER" id="PTHR30346:SF28">
    <property type="entry name" value="HTH-TYPE TRANSCRIPTIONAL REGULATOR CYNR"/>
    <property type="match status" value="1"/>
</dbReference>
<evidence type="ECO:0000256" key="2">
    <source>
        <dbReference type="ARBA" id="ARBA00023015"/>
    </source>
</evidence>
<dbReference type="GO" id="GO:0032993">
    <property type="term" value="C:protein-DNA complex"/>
    <property type="evidence" value="ECO:0007669"/>
    <property type="project" value="TreeGrafter"/>
</dbReference>
<dbReference type="RefSeq" id="WP_189635040.1">
    <property type="nucleotide sequence ID" value="NZ_BMYQ01000014.1"/>
</dbReference>
<evidence type="ECO:0000259" key="5">
    <source>
        <dbReference type="PROSITE" id="PS50931"/>
    </source>
</evidence>
<gene>
    <name evidence="6" type="ORF">GCM10011452_33570</name>
</gene>
<keyword evidence="3" id="KW-0238">DNA-binding</keyword>
<evidence type="ECO:0000256" key="3">
    <source>
        <dbReference type="ARBA" id="ARBA00023125"/>
    </source>
</evidence>
<dbReference type="Proteomes" id="UP000628984">
    <property type="component" value="Unassembled WGS sequence"/>
</dbReference>
<dbReference type="PROSITE" id="PS50931">
    <property type="entry name" value="HTH_LYSR"/>
    <property type="match status" value="1"/>
</dbReference>
<proteinExistence type="inferred from homology"/>
<reference evidence="6" key="1">
    <citation type="journal article" date="2014" name="Int. J. Syst. Evol. Microbiol.">
        <title>Complete genome sequence of Corynebacterium casei LMG S-19264T (=DSM 44701T), isolated from a smear-ripened cheese.</title>
        <authorList>
            <consortium name="US DOE Joint Genome Institute (JGI-PGF)"/>
            <person name="Walter F."/>
            <person name="Albersmeier A."/>
            <person name="Kalinowski J."/>
            <person name="Ruckert C."/>
        </authorList>
    </citation>
    <scope>NUCLEOTIDE SEQUENCE</scope>
    <source>
        <strain evidence="6">KCTC 23714</strain>
    </source>
</reference>
<comment type="caution">
    <text evidence="6">The sequence shown here is derived from an EMBL/GenBank/DDBJ whole genome shotgun (WGS) entry which is preliminary data.</text>
</comment>
<protein>
    <submittedName>
        <fullName evidence="6">Transcriptional regulator CynR</fullName>
    </submittedName>
</protein>
<dbReference type="CDD" id="cd05466">
    <property type="entry name" value="PBP2_LTTR_substrate"/>
    <property type="match status" value="1"/>
</dbReference>
<dbReference type="Gene3D" id="3.40.190.290">
    <property type="match status" value="1"/>
</dbReference>
<feature type="domain" description="HTH lysR-type" evidence="5">
    <location>
        <begin position="3"/>
        <end position="60"/>
    </location>
</feature>
<sequence>MNINLRHIRALHAIWAQGTFARAAAELGVVPSALTETIRHFEAEAGGPLFDRSQRPPAPTPLALTFLQETAPLIDGLDRALLRLQAGGDRSGGVLTIGCTPSAISELVVPVLGQLRRSHPGLRIRVHDDIAEHLARGVVAGDLDLAVAGRALHSDDLRQTEISRDPFGLACSASHPLARQESAGLQDIDPDEVIVLDPGTGTQQILATSQSVPAPLRNGAIEAHSTIAQLCMIRAGLGVGLLPRNAVLLFGDPSLRFLPLRDLALWRVLYLLTPTGRRLSAPARAFAEALRARSP</sequence>
<accession>A0A918MPT3</accession>
<dbReference type="EMBL" id="BMYQ01000014">
    <property type="protein sequence ID" value="GGW42459.1"/>
    <property type="molecule type" value="Genomic_DNA"/>
</dbReference>
<dbReference type="InterPro" id="IPR005119">
    <property type="entry name" value="LysR_subst-bd"/>
</dbReference>
<name>A0A918MPT3_9RHOB</name>
<dbReference type="PANTHER" id="PTHR30346">
    <property type="entry name" value="TRANSCRIPTIONAL DUAL REGULATOR HCAR-RELATED"/>
    <property type="match status" value="1"/>
</dbReference>
<comment type="similarity">
    <text evidence="1">Belongs to the LysR transcriptional regulatory family.</text>
</comment>
<dbReference type="AlphaFoldDB" id="A0A918MPT3"/>
<evidence type="ECO:0000256" key="4">
    <source>
        <dbReference type="ARBA" id="ARBA00023163"/>
    </source>
</evidence>
<dbReference type="InterPro" id="IPR036390">
    <property type="entry name" value="WH_DNA-bd_sf"/>
</dbReference>
<keyword evidence="2" id="KW-0805">Transcription regulation</keyword>
<dbReference type="Pfam" id="PF00126">
    <property type="entry name" value="HTH_1"/>
    <property type="match status" value="1"/>
</dbReference>
<evidence type="ECO:0000313" key="6">
    <source>
        <dbReference type="EMBL" id="GGW42459.1"/>
    </source>
</evidence>
<keyword evidence="7" id="KW-1185">Reference proteome</keyword>